<reference evidence="3 4" key="2">
    <citation type="submission" date="2019-09" db="EMBL/GenBank/DDBJ databases">
        <authorList>
            <person name="Jin C."/>
        </authorList>
    </citation>
    <scope>NUCLEOTIDE SEQUENCE [LARGE SCALE GENOMIC DNA]</scope>
    <source>
        <strain evidence="3 4">BN140041</strain>
    </source>
</reference>
<feature type="transmembrane region" description="Helical" evidence="2">
    <location>
        <begin position="53"/>
        <end position="71"/>
    </location>
</feature>
<proteinExistence type="predicted"/>
<feature type="transmembrane region" description="Helical" evidence="2">
    <location>
        <begin position="128"/>
        <end position="150"/>
    </location>
</feature>
<dbReference type="AlphaFoldDB" id="A0A5B1MAR4"/>
<name>A0A5B1MAR4_9ACTN</name>
<keyword evidence="2" id="KW-0472">Membrane</keyword>
<dbReference type="EMBL" id="VUJW01000001">
    <property type="protein sequence ID" value="KAA1429027.1"/>
    <property type="molecule type" value="Genomic_DNA"/>
</dbReference>
<keyword evidence="2" id="KW-1133">Transmembrane helix</keyword>
<comment type="caution">
    <text evidence="3">The sequence shown here is derived from an EMBL/GenBank/DDBJ whole genome shotgun (WGS) entry which is preliminary data.</text>
</comment>
<sequence length="247" mass="25814">MGQGGPAGLRRRHPAGQGRPGRTGLPHRHPDLLRRRAARVSAADPASRRRRTFVPVVLVGLGASVVTAVAGHQPMLQVSASDLSRFGMSSFAGEEQAEAGFPLAGALALVALACWGVVLVARGRFRQVVAVLAALAAGGVLAVQVVGGFVQDDEAAVAISEQIGASLLGDRLPLEYTVWFWLATVASVVAVAAAVAGALSSPDWPEMGSRYDAPATHEQKDSEAPPEERTSLDLWKSMDQGDDPTDQ</sequence>
<evidence type="ECO:0000256" key="1">
    <source>
        <dbReference type="SAM" id="MobiDB-lite"/>
    </source>
</evidence>
<reference evidence="3 4" key="1">
    <citation type="submission" date="2019-09" db="EMBL/GenBank/DDBJ databases">
        <title>Nocardioides panacisoli sp. nov., isolated from the soil of a ginseng field.</title>
        <authorList>
            <person name="Cho C."/>
        </authorList>
    </citation>
    <scope>NUCLEOTIDE SEQUENCE [LARGE SCALE GENOMIC DNA]</scope>
    <source>
        <strain evidence="3 4">BN140041</strain>
    </source>
</reference>
<evidence type="ECO:0000256" key="2">
    <source>
        <dbReference type="SAM" id="Phobius"/>
    </source>
</evidence>
<gene>
    <name evidence="3" type="ORF">F0U47_02120</name>
</gene>
<accession>A0A5B1MAR4</accession>
<feature type="transmembrane region" description="Helical" evidence="2">
    <location>
        <begin position="178"/>
        <end position="200"/>
    </location>
</feature>
<feature type="region of interest" description="Disordered" evidence="1">
    <location>
        <begin position="203"/>
        <end position="247"/>
    </location>
</feature>
<feature type="transmembrane region" description="Helical" evidence="2">
    <location>
        <begin position="99"/>
        <end position="121"/>
    </location>
</feature>
<evidence type="ECO:0000313" key="3">
    <source>
        <dbReference type="EMBL" id="KAA1429027.1"/>
    </source>
</evidence>
<keyword evidence="4" id="KW-1185">Reference proteome</keyword>
<keyword evidence="2" id="KW-0812">Transmembrane</keyword>
<feature type="region of interest" description="Disordered" evidence="1">
    <location>
        <begin position="1"/>
        <end position="31"/>
    </location>
</feature>
<protein>
    <submittedName>
        <fullName evidence="3">Trp biosynthesis-associated membrane protein</fullName>
    </submittedName>
</protein>
<dbReference type="Proteomes" id="UP000324351">
    <property type="component" value="Unassembled WGS sequence"/>
</dbReference>
<evidence type="ECO:0000313" key="4">
    <source>
        <dbReference type="Proteomes" id="UP000324351"/>
    </source>
</evidence>
<organism evidence="3 4">
    <name type="scientific">Nocardioides antri</name>
    <dbReference type="NCBI Taxonomy" id="2607659"/>
    <lineage>
        <taxon>Bacteria</taxon>
        <taxon>Bacillati</taxon>
        <taxon>Actinomycetota</taxon>
        <taxon>Actinomycetes</taxon>
        <taxon>Propionibacteriales</taxon>
        <taxon>Nocardioidaceae</taxon>
        <taxon>Nocardioides</taxon>
    </lineage>
</organism>
<dbReference type="InterPro" id="IPR019051">
    <property type="entry name" value="Trp_biosyn_TM_oprn/chp"/>
</dbReference>
<dbReference type="Pfam" id="PF09534">
    <property type="entry name" value="Trp_oprn_chp"/>
    <property type="match status" value="1"/>
</dbReference>
<feature type="compositionally biased region" description="Basic and acidic residues" evidence="1">
    <location>
        <begin position="215"/>
        <end position="231"/>
    </location>
</feature>